<proteinExistence type="predicted"/>
<gene>
    <name evidence="5" type="ORF">GCM10008174_01950</name>
</gene>
<dbReference type="GO" id="GO:0003677">
    <property type="term" value="F:DNA binding"/>
    <property type="evidence" value="ECO:0007669"/>
    <property type="project" value="UniProtKB-KW"/>
</dbReference>
<reference evidence="5" key="2">
    <citation type="submission" date="2023-01" db="EMBL/GenBank/DDBJ databases">
        <authorList>
            <person name="Sun Q."/>
            <person name="Evtushenko L."/>
        </authorList>
    </citation>
    <scope>NUCLEOTIDE SEQUENCE</scope>
    <source>
        <strain evidence="5">VKM B-2748</strain>
    </source>
</reference>
<name>A0A9W6JMK5_9HYPH</name>
<dbReference type="Proteomes" id="UP001143309">
    <property type="component" value="Unassembled WGS sequence"/>
</dbReference>
<feature type="domain" description="HTH gntR-type" evidence="4">
    <location>
        <begin position="7"/>
        <end position="74"/>
    </location>
</feature>
<dbReference type="EMBL" id="BSFL01000001">
    <property type="protein sequence ID" value="GLK78454.1"/>
    <property type="molecule type" value="Genomic_DNA"/>
</dbReference>
<dbReference type="Pfam" id="PF07729">
    <property type="entry name" value="FCD"/>
    <property type="match status" value="1"/>
</dbReference>
<dbReference type="PRINTS" id="PR00035">
    <property type="entry name" value="HTHGNTR"/>
</dbReference>
<dbReference type="PROSITE" id="PS50949">
    <property type="entry name" value="HTH_GNTR"/>
    <property type="match status" value="1"/>
</dbReference>
<keyword evidence="2" id="KW-0238">DNA-binding</keyword>
<dbReference type="SUPFAM" id="SSF48008">
    <property type="entry name" value="GntR ligand-binding domain-like"/>
    <property type="match status" value="1"/>
</dbReference>
<dbReference type="AlphaFoldDB" id="A0A9W6JMK5"/>
<accession>A0A9W6JMK5</accession>
<dbReference type="Gene3D" id="1.10.10.10">
    <property type="entry name" value="Winged helix-like DNA-binding domain superfamily/Winged helix DNA-binding domain"/>
    <property type="match status" value="1"/>
</dbReference>
<organism evidence="5 6">
    <name type="scientific">Methylopila turkensis</name>
    <dbReference type="NCBI Taxonomy" id="1437816"/>
    <lineage>
        <taxon>Bacteria</taxon>
        <taxon>Pseudomonadati</taxon>
        <taxon>Pseudomonadota</taxon>
        <taxon>Alphaproteobacteria</taxon>
        <taxon>Hyphomicrobiales</taxon>
        <taxon>Methylopilaceae</taxon>
        <taxon>Methylopila</taxon>
    </lineage>
</organism>
<comment type="caution">
    <text evidence="5">The sequence shown here is derived from an EMBL/GenBank/DDBJ whole genome shotgun (WGS) entry which is preliminary data.</text>
</comment>
<evidence type="ECO:0000313" key="6">
    <source>
        <dbReference type="Proteomes" id="UP001143309"/>
    </source>
</evidence>
<keyword evidence="3" id="KW-0804">Transcription</keyword>
<keyword evidence="6" id="KW-1185">Reference proteome</keyword>
<dbReference type="PANTHER" id="PTHR43537">
    <property type="entry name" value="TRANSCRIPTIONAL REGULATOR, GNTR FAMILY"/>
    <property type="match status" value="1"/>
</dbReference>
<evidence type="ECO:0000256" key="2">
    <source>
        <dbReference type="ARBA" id="ARBA00023125"/>
    </source>
</evidence>
<evidence type="ECO:0000256" key="1">
    <source>
        <dbReference type="ARBA" id="ARBA00023015"/>
    </source>
</evidence>
<evidence type="ECO:0000259" key="4">
    <source>
        <dbReference type="PROSITE" id="PS50949"/>
    </source>
</evidence>
<dbReference type="SMART" id="SM00895">
    <property type="entry name" value="FCD"/>
    <property type="match status" value="1"/>
</dbReference>
<dbReference type="RefSeq" id="WP_271198975.1">
    <property type="nucleotide sequence ID" value="NZ_BSFL01000001.1"/>
</dbReference>
<keyword evidence="1" id="KW-0805">Transcription regulation</keyword>
<dbReference type="InterPro" id="IPR036390">
    <property type="entry name" value="WH_DNA-bd_sf"/>
</dbReference>
<sequence length="228" mass="24620">MSLVESPTRTDQLISDLSDAIIAGEFTPGERLDEHSLAERFGVSRTPVREALRQLATTGLVDVRPRRGAVVASLTPERLGELFGAMAELEATCSRLAAIGMSPVERRRLEARHDSMAALVEANDAEGFAAANVDFHSLIYAGAHNAPLADIARGLRERLSPYRRAQFHTPGRLPRSHAEHGAVVTAILNADAASAHAAMLRHVSLVEDSFERLAATYAASPRRARNKG</sequence>
<evidence type="ECO:0000313" key="5">
    <source>
        <dbReference type="EMBL" id="GLK78454.1"/>
    </source>
</evidence>
<dbReference type="PANTHER" id="PTHR43537:SF49">
    <property type="entry name" value="TRANSCRIPTIONAL REGULATORY PROTEIN"/>
    <property type="match status" value="1"/>
</dbReference>
<dbReference type="CDD" id="cd07377">
    <property type="entry name" value="WHTH_GntR"/>
    <property type="match status" value="1"/>
</dbReference>
<dbReference type="GO" id="GO:0003700">
    <property type="term" value="F:DNA-binding transcription factor activity"/>
    <property type="evidence" value="ECO:0007669"/>
    <property type="project" value="InterPro"/>
</dbReference>
<dbReference type="InterPro" id="IPR011711">
    <property type="entry name" value="GntR_C"/>
</dbReference>
<reference evidence="5" key="1">
    <citation type="journal article" date="2014" name="Int. J. Syst. Evol. Microbiol.">
        <title>Complete genome sequence of Corynebacterium casei LMG S-19264T (=DSM 44701T), isolated from a smear-ripened cheese.</title>
        <authorList>
            <consortium name="US DOE Joint Genome Institute (JGI-PGF)"/>
            <person name="Walter F."/>
            <person name="Albersmeier A."/>
            <person name="Kalinowski J."/>
            <person name="Ruckert C."/>
        </authorList>
    </citation>
    <scope>NUCLEOTIDE SEQUENCE</scope>
    <source>
        <strain evidence="5">VKM B-2748</strain>
    </source>
</reference>
<dbReference type="InterPro" id="IPR000524">
    <property type="entry name" value="Tscrpt_reg_HTH_GntR"/>
</dbReference>
<protein>
    <submittedName>
        <fullName evidence="5">GntR family transcriptional regulator</fullName>
    </submittedName>
</protein>
<dbReference type="SMART" id="SM00345">
    <property type="entry name" value="HTH_GNTR"/>
    <property type="match status" value="1"/>
</dbReference>
<dbReference type="InterPro" id="IPR036388">
    <property type="entry name" value="WH-like_DNA-bd_sf"/>
</dbReference>
<evidence type="ECO:0000256" key="3">
    <source>
        <dbReference type="ARBA" id="ARBA00023163"/>
    </source>
</evidence>
<dbReference type="SUPFAM" id="SSF46785">
    <property type="entry name" value="Winged helix' DNA-binding domain"/>
    <property type="match status" value="1"/>
</dbReference>
<dbReference type="Gene3D" id="1.20.120.530">
    <property type="entry name" value="GntR ligand-binding domain-like"/>
    <property type="match status" value="1"/>
</dbReference>
<dbReference type="InterPro" id="IPR008920">
    <property type="entry name" value="TF_FadR/GntR_C"/>
</dbReference>
<dbReference type="Pfam" id="PF00392">
    <property type="entry name" value="GntR"/>
    <property type="match status" value="1"/>
</dbReference>